<evidence type="ECO:0000313" key="1">
    <source>
        <dbReference type="EMBL" id="KER31382.1"/>
    </source>
</evidence>
<proteinExistence type="predicted"/>
<name>A0A074ZZE1_OPIVI</name>
<dbReference type="RefSeq" id="XP_009164925.1">
    <property type="nucleotide sequence ID" value="XM_009166661.1"/>
</dbReference>
<evidence type="ECO:0000313" key="2">
    <source>
        <dbReference type="Proteomes" id="UP000054324"/>
    </source>
</evidence>
<organism evidence="1 2">
    <name type="scientific">Opisthorchis viverrini</name>
    <name type="common">Southeast Asian liver fluke</name>
    <dbReference type="NCBI Taxonomy" id="6198"/>
    <lineage>
        <taxon>Eukaryota</taxon>
        <taxon>Metazoa</taxon>
        <taxon>Spiralia</taxon>
        <taxon>Lophotrochozoa</taxon>
        <taxon>Platyhelminthes</taxon>
        <taxon>Trematoda</taxon>
        <taxon>Digenea</taxon>
        <taxon>Opisthorchiida</taxon>
        <taxon>Opisthorchiata</taxon>
        <taxon>Opisthorchiidae</taxon>
        <taxon>Opisthorchis</taxon>
    </lineage>
</organism>
<dbReference type="Proteomes" id="UP000054324">
    <property type="component" value="Unassembled WGS sequence"/>
</dbReference>
<dbReference type="GeneID" id="20316616"/>
<dbReference type="KEGG" id="ovi:T265_02428"/>
<dbReference type="CTD" id="20316616"/>
<dbReference type="AlphaFoldDB" id="A0A074ZZE1"/>
<gene>
    <name evidence="1" type="ORF">T265_02428</name>
</gene>
<dbReference type="EMBL" id="KL596647">
    <property type="protein sequence ID" value="KER31382.1"/>
    <property type="molecule type" value="Genomic_DNA"/>
</dbReference>
<sequence>MRAQQELHAEAQAEQTLLDILRLFETQSTINLRNLTRLLRSAICVAYTFGLPKRNRRTSYFMNHYKTTLSAAWRSKATVSMIPMLIPLTIEYLAIPTSSGIGCCDMEKLGNSNVPKSALQLLSLSKVPDIHLRSFIVLTDPRGTSCDSLSYVDIGAIATAYKLVQCILTRFPADSLAFSALWPNGYCLTGPLRSHSFLQLFCKPPHRKEPYSSVVY</sequence>
<keyword evidence="2" id="KW-1185">Reference proteome</keyword>
<accession>A0A074ZZE1</accession>
<protein>
    <submittedName>
        <fullName evidence="1">Uncharacterized protein</fullName>
    </submittedName>
</protein>
<reference evidence="1 2" key="1">
    <citation type="submission" date="2013-11" db="EMBL/GenBank/DDBJ databases">
        <title>Opisthorchis viverrini - life in the bile duct.</title>
        <authorList>
            <person name="Young N.D."/>
            <person name="Nagarajan N."/>
            <person name="Lin S.J."/>
            <person name="Korhonen P.K."/>
            <person name="Jex A.R."/>
            <person name="Hall R.S."/>
            <person name="Safavi-Hemami H."/>
            <person name="Kaewkong W."/>
            <person name="Bertrand D."/>
            <person name="Gao S."/>
            <person name="Seet Q."/>
            <person name="Wongkham S."/>
            <person name="Teh B.T."/>
            <person name="Wongkham C."/>
            <person name="Intapan P.M."/>
            <person name="Maleewong W."/>
            <person name="Yang X."/>
            <person name="Hu M."/>
            <person name="Wang Z."/>
            <person name="Hofmann A."/>
            <person name="Sternberg P.W."/>
            <person name="Tan P."/>
            <person name="Wang J."/>
            <person name="Gasser R.B."/>
        </authorList>
    </citation>
    <scope>NUCLEOTIDE SEQUENCE [LARGE SCALE GENOMIC DNA]</scope>
</reference>